<keyword evidence="3" id="KW-1003">Cell membrane</keyword>
<evidence type="ECO:0000259" key="9">
    <source>
        <dbReference type="PROSITE" id="PS50928"/>
    </source>
</evidence>
<sequence>MTTLQDPAVDVDAPKTEDRKHRKAYNQHRNGPIFWVGIVLLALVFVVPILWMYLTSVRPVDDARRIPISIIPERFTLRAYELIFADAENPVLQWALNSLLAATAHAFLVIVVAALAAYPLARMEFRGRNLIFSVIIATLLVPSFIFLMPNYLLMSRLGWLDTLLALIVPGAAGAFSVFFLRQFFLAMPKELEESALIDGANTWHILTRIVLPISKPALVTLGTLTFLGNWNDFIWPVFVLFSPERLTLPAGLATLQGSYNIDYPVVMAGATIASIPVMILYIFVQRYVIEGVATSGLKG</sequence>
<organism evidence="10 11">
    <name type="scientific">Microlunatus capsulatus</name>
    <dbReference type="NCBI Taxonomy" id="99117"/>
    <lineage>
        <taxon>Bacteria</taxon>
        <taxon>Bacillati</taxon>
        <taxon>Actinomycetota</taxon>
        <taxon>Actinomycetes</taxon>
        <taxon>Propionibacteriales</taxon>
        <taxon>Propionibacteriaceae</taxon>
        <taxon>Microlunatus</taxon>
    </lineage>
</organism>
<evidence type="ECO:0000256" key="8">
    <source>
        <dbReference type="SAM" id="MobiDB-lite"/>
    </source>
</evidence>
<keyword evidence="10" id="KW-0762">Sugar transport</keyword>
<name>A0ABS4ZBV2_9ACTN</name>
<feature type="region of interest" description="Disordered" evidence="8">
    <location>
        <begin position="1"/>
        <end position="22"/>
    </location>
</feature>
<keyword evidence="4 7" id="KW-0812">Transmembrane</keyword>
<dbReference type="InterPro" id="IPR000515">
    <property type="entry name" value="MetI-like"/>
</dbReference>
<feature type="domain" description="ABC transmembrane type-1" evidence="9">
    <location>
        <begin position="95"/>
        <end position="284"/>
    </location>
</feature>
<keyword evidence="6 7" id="KW-0472">Membrane</keyword>
<evidence type="ECO:0000256" key="3">
    <source>
        <dbReference type="ARBA" id="ARBA00022475"/>
    </source>
</evidence>
<dbReference type="RefSeq" id="WP_307804321.1">
    <property type="nucleotide sequence ID" value="NZ_BAAAMH010000024.1"/>
</dbReference>
<dbReference type="InterPro" id="IPR035906">
    <property type="entry name" value="MetI-like_sf"/>
</dbReference>
<accession>A0ABS4ZBV2</accession>
<feature type="transmembrane region" description="Helical" evidence="7">
    <location>
        <begin position="261"/>
        <end position="284"/>
    </location>
</feature>
<feature type="transmembrane region" description="Helical" evidence="7">
    <location>
        <begin position="218"/>
        <end position="241"/>
    </location>
</feature>
<feature type="transmembrane region" description="Helical" evidence="7">
    <location>
        <begin position="130"/>
        <end position="153"/>
    </location>
</feature>
<evidence type="ECO:0000313" key="11">
    <source>
        <dbReference type="Proteomes" id="UP000758168"/>
    </source>
</evidence>
<dbReference type="PANTHER" id="PTHR43744">
    <property type="entry name" value="ABC TRANSPORTER PERMEASE PROTEIN MG189-RELATED-RELATED"/>
    <property type="match status" value="1"/>
</dbReference>
<dbReference type="Proteomes" id="UP000758168">
    <property type="component" value="Unassembled WGS sequence"/>
</dbReference>
<protein>
    <submittedName>
        <fullName evidence="10">Multiple sugar transport system permease protein</fullName>
    </submittedName>
</protein>
<comment type="caution">
    <text evidence="10">The sequence shown here is derived from an EMBL/GenBank/DDBJ whole genome shotgun (WGS) entry which is preliminary data.</text>
</comment>
<keyword evidence="2 7" id="KW-0813">Transport</keyword>
<dbReference type="PANTHER" id="PTHR43744:SF12">
    <property type="entry name" value="ABC TRANSPORTER PERMEASE PROTEIN MG189-RELATED"/>
    <property type="match status" value="1"/>
</dbReference>
<proteinExistence type="inferred from homology"/>
<gene>
    <name evidence="10" type="ORF">JOF54_003447</name>
</gene>
<dbReference type="SUPFAM" id="SSF161098">
    <property type="entry name" value="MetI-like"/>
    <property type="match status" value="1"/>
</dbReference>
<dbReference type="Pfam" id="PF00528">
    <property type="entry name" value="BPD_transp_1"/>
    <property type="match status" value="1"/>
</dbReference>
<reference evidence="10 11" key="1">
    <citation type="submission" date="2021-03" db="EMBL/GenBank/DDBJ databases">
        <title>Sequencing the genomes of 1000 actinobacteria strains.</title>
        <authorList>
            <person name="Klenk H.-P."/>
        </authorList>
    </citation>
    <scope>NUCLEOTIDE SEQUENCE [LARGE SCALE GENOMIC DNA]</scope>
    <source>
        <strain evidence="10 11">DSM 12936</strain>
    </source>
</reference>
<comment type="similarity">
    <text evidence="7">Belongs to the binding-protein-dependent transport system permease family.</text>
</comment>
<comment type="subcellular location">
    <subcellularLocation>
        <location evidence="1 7">Cell membrane</location>
        <topology evidence="1 7">Multi-pass membrane protein</topology>
    </subcellularLocation>
</comment>
<evidence type="ECO:0000256" key="5">
    <source>
        <dbReference type="ARBA" id="ARBA00022989"/>
    </source>
</evidence>
<evidence type="ECO:0000313" key="10">
    <source>
        <dbReference type="EMBL" id="MBP2418525.1"/>
    </source>
</evidence>
<keyword evidence="5 7" id="KW-1133">Transmembrane helix</keyword>
<evidence type="ECO:0000256" key="4">
    <source>
        <dbReference type="ARBA" id="ARBA00022692"/>
    </source>
</evidence>
<feature type="transmembrane region" description="Helical" evidence="7">
    <location>
        <begin position="159"/>
        <end position="180"/>
    </location>
</feature>
<evidence type="ECO:0000256" key="6">
    <source>
        <dbReference type="ARBA" id="ARBA00023136"/>
    </source>
</evidence>
<feature type="transmembrane region" description="Helical" evidence="7">
    <location>
        <begin position="32"/>
        <end position="54"/>
    </location>
</feature>
<dbReference type="Gene3D" id="1.10.3720.10">
    <property type="entry name" value="MetI-like"/>
    <property type="match status" value="1"/>
</dbReference>
<dbReference type="CDD" id="cd06261">
    <property type="entry name" value="TM_PBP2"/>
    <property type="match status" value="1"/>
</dbReference>
<dbReference type="PROSITE" id="PS50928">
    <property type="entry name" value="ABC_TM1"/>
    <property type="match status" value="1"/>
</dbReference>
<feature type="transmembrane region" description="Helical" evidence="7">
    <location>
        <begin position="94"/>
        <end position="118"/>
    </location>
</feature>
<dbReference type="EMBL" id="JAGIOB010000001">
    <property type="protein sequence ID" value="MBP2418525.1"/>
    <property type="molecule type" value="Genomic_DNA"/>
</dbReference>
<keyword evidence="11" id="KW-1185">Reference proteome</keyword>
<evidence type="ECO:0000256" key="2">
    <source>
        <dbReference type="ARBA" id="ARBA00022448"/>
    </source>
</evidence>
<evidence type="ECO:0000256" key="7">
    <source>
        <dbReference type="RuleBase" id="RU363032"/>
    </source>
</evidence>
<evidence type="ECO:0000256" key="1">
    <source>
        <dbReference type="ARBA" id="ARBA00004651"/>
    </source>
</evidence>